<gene>
    <name evidence="1" type="ORF">QRD43_03520</name>
</gene>
<reference evidence="1 2" key="1">
    <citation type="submission" date="2023-06" db="EMBL/GenBank/DDBJ databases">
        <title>Pelomonas sp. APW6 16S ribosomal RNA gene genome sequencing and assembly.</title>
        <authorList>
            <person name="Woo H."/>
        </authorList>
    </citation>
    <scope>NUCLEOTIDE SEQUENCE [LARGE SCALE GENOMIC DNA]</scope>
    <source>
        <strain evidence="1 2">APW6</strain>
    </source>
</reference>
<dbReference type="RefSeq" id="WP_285981086.1">
    <property type="nucleotide sequence ID" value="NZ_JASVDS010000001.1"/>
</dbReference>
<name>A0ABT7LDL8_9BURK</name>
<dbReference type="EMBL" id="JASVDS010000001">
    <property type="protein sequence ID" value="MDL5030965.1"/>
    <property type="molecule type" value="Genomic_DNA"/>
</dbReference>
<proteinExistence type="predicted"/>
<evidence type="ECO:0000313" key="2">
    <source>
        <dbReference type="Proteomes" id="UP001238603"/>
    </source>
</evidence>
<evidence type="ECO:0000313" key="1">
    <source>
        <dbReference type="EMBL" id="MDL5030965.1"/>
    </source>
</evidence>
<dbReference type="Proteomes" id="UP001238603">
    <property type="component" value="Unassembled WGS sequence"/>
</dbReference>
<sequence length="625" mass="68472">MPAITNSHVVRLHRFLPFSAAHDQIYEEYQTGEDNLDLATVAISYAAEAVRAGARCVILTGDAGHGKTHMCRRLIEAGLLGHDAASARRYLLDSCDGSSAIPPASGVDCVPLRIHKDLSEIQPPSNAVQLLEEAGSRSDEALVVCANEGRLRAIINSGNAGPVCRSISALFKESFERGVTANAAGTIHIINLNYQSVAARTNERRGSLLRRVLSSWVSDGRRWGERSCGSCVHEPLCPIRRNRTLLAEQGATSELRIKRLEEVFEVLERLGHVVTIREMLMLAAYLITGGLTCSDVDRRLASGNHTKGWQHAWAFYNLLFQAPPNLPVDRADKGIPLLAALRRLDAGAVAVRRVDERILNRGEVFEPDQLDLQFLAGSSNRVALVDAALGIDDFNGNPQTRADLVREAETTGLAVAALRRRAFFDDIDGGDSVMLKLGFKFGDMFLKVLEGQLPPQDRVRVKNTMIAGLHSIQGLRIGRAETMLYLVDPAFGKASADAAIVARQVPSSRINLHPAKAAWLGGQDDRWFMPRSVDWIDRSVILRVDERLGSLKDLQLDLLSFECIGRAASGYVSEEFYANEIRRVRTFLGQLAEGATEESAQITVFTRGQLQNVSLDQGVIQVGGE</sequence>
<protein>
    <submittedName>
        <fullName evidence="1">Uncharacterized protein</fullName>
    </submittedName>
</protein>
<organism evidence="1 2">
    <name type="scientific">Roseateles subflavus</name>
    <dbReference type="NCBI Taxonomy" id="3053353"/>
    <lineage>
        <taxon>Bacteria</taxon>
        <taxon>Pseudomonadati</taxon>
        <taxon>Pseudomonadota</taxon>
        <taxon>Betaproteobacteria</taxon>
        <taxon>Burkholderiales</taxon>
        <taxon>Sphaerotilaceae</taxon>
        <taxon>Roseateles</taxon>
    </lineage>
</organism>
<comment type="caution">
    <text evidence="1">The sequence shown here is derived from an EMBL/GenBank/DDBJ whole genome shotgun (WGS) entry which is preliminary data.</text>
</comment>
<accession>A0ABT7LDL8</accession>
<keyword evidence="2" id="KW-1185">Reference proteome</keyword>